<evidence type="ECO:0000256" key="1">
    <source>
        <dbReference type="SAM" id="MobiDB-lite"/>
    </source>
</evidence>
<feature type="region of interest" description="Disordered" evidence="1">
    <location>
        <begin position="253"/>
        <end position="397"/>
    </location>
</feature>
<feature type="compositionally biased region" description="Basic residues" evidence="1">
    <location>
        <begin position="15"/>
        <end position="24"/>
    </location>
</feature>
<comment type="caution">
    <text evidence="2">The sequence shown here is derived from an EMBL/GenBank/DDBJ whole genome shotgun (WGS) entry which is preliminary data.</text>
</comment>
<proteinExistence type="predicted"/>
<reference evidence="2 3" key="1">
    <citation type="submission" date="2023-08" db="EMBL/GenBank/DDBJ databases">
        <title>Black Yeasts Isolated from many extreme environments.</title>
        <authorList>
            <person name="Coleine C."/>
            <person name="Stajich J.E."/>
            <person name="Selbmann L."/>
        </authorList>
    </citation>
    <scope>NUCLEOTIDE SEQUENCE [LARGE SCALE GENOMIC DNA]</scope>
    <source>
        <strain evidence="2 3">CCFEE 5910</strain>
    </source>
</reference>
<dbReference type="Pfam" id="PF15365">
    <property type="entry name" value="PNRC"/>
    <property type="match status" value="1"/>
</dbReference>
<feature type="compositionally biased region" description="Basic residues" evidence="1">
    <location>
        <begin position="48"/>
        <end position="58"/>
    </location>
</feature>
<feature type="compositionally biased region" description="Basic and acidic residues" evidence="1">
    <location>
        <begin position="70"/>
        <end position="79"/>
    </location>
</feature>
<dbReference type="AlphaFoldDB" id="A0AAN7SWP1"/>
<feature type="region of interest" description="Disordered" evidence="1">
    <location>
        <begin position="1"/>
        <end position="238"/>
    </location>
</feature>
<sequence length="411" mass="45015">MQTPQKDEPQPGARRSSKQHRPRTEHKVQSDNDITQVNQQEGELTPSKKNRKPRKASNARKNGVQSDVDQGQRHGNYHDRNKKTPAKAIRSDAYAGPTFHQSPAASALPMPSFLSRSVPNNAPVSTITETADGSSDAKEEAVADIEERREATPLDWMFNAARQARVTPDEASPARRLSPSNQSPTIRREDTDFPFELDAIQDKRPNQSTPFSQLLAASRTPQSISEGGQSLTDEERKAKTAALKKALLNAGNEQQILPANDSNPFNAKNAPANSYTPRHTSNPSTPSYTNGYGPGQNSHYFQYAPQGSPTRNFTSQTTNRPPSSGLRNVYNPAMAPPLSPPPTTMPEQRISTARSPQPQPARALNFGAIYGTTPSRPQSEGNQHGHNSKPSLEQGLDDLKRALNMNFFGQA</sequence>
<dbReference type="GO" id="GO:0016071">
    <property type="term" value="P:mRNA metabolic process"/>
    <property type="evidence" value="ECO:0007669"/>
    <property type="project" value="UniProtKB-ARBA"/>
</dbReference>
<feature type="compositionally biased region" description="Polar residues" evidence="1">
    <location>
        <begin position="219"/>
        <end position="231"/>
    </location>
</feature>
<feature type="compositionally biased region" description="Basic and acidic residues" evidence="1">
    <location>
        <begin position="135"/>
        <end position="152"/>
    </location>
</feature>
<feature type="compositionally biased region" description="Polar residues" evidence="1">
    <location>
        <begin position="59"/>
        <end position="69"/>
    </location>
</feature>
<feature type="compositionally biased region" description="Polar residues" evidence="1">
    <location>
        <begin position="31"/>
        <end position="42"/>
    </location>
</feature>
<feature type="compositionally biased region" description="Polar residues" evidence="1">
    <location>
        <begin position="114"/>
        <end position="133"/>
    </location>
</feature>
<evidence type="ECO:0000313" key="2">
    <source>
        <dbReference type="EMBL" id="KAK5083000.1"/>
    </source>
</evidence>
<feature type="compositionally biased region" description="Polar residues" evidence="1">
    <location>
        <begin position="253"/>
        <end position="326"/>
    </location>
</feature>
<keyword evidence="3" id="KW-1185">Reference proteome</keyword>
<organism evidence="2 3">
    <name type="scientific">Lithohypha guttulata</name>
    <dbReference type="NCBI Taxonomy" id="1690604"/>
    <lineage>
        <taxon>Eukaryota</taxon>
        <taxon>Fungi</taxon>
        <taxon>Dikarya</taxon>
        <taxon>Ascomycota</taxon>
        <taxon>Pezizomycotina</taxon>
        <taxon>Eurotiomycetes</taxon>
        <taxon>Chaetothyriomycetidae</taxon>
        <taxon>Chaetothyriales</taxon>
        <taxon>Trichomeriaceae</taxon>
        <taxon>Lithohypha</taxon>
    </lineage>
</organism>
<dbReference type="Proteomes" id="UP001309876">
    <property type="component" value="Unassembled WGS sequence"/>
</dbReference>
<feature type="compositionally biased region" description="Pro residues" evidence="1">
    <location>
        <begin position="334"/>
        <end position="344"/>
    </location>
</feature>
<evidence type="ECO:0000313" key="3">
    <source>
        <dbReference type="Proteomes" id="UP001309876"/>
    </source>
</evidence>
<name>A0AAN7SWP1_9EURO</name>
<gene>
    <name evidence="2" type="ORF">LTR05_006882</name>
</gene>
<feature type="compositionally biased region" description="Polar residues" evidence="1">
    <location>
        <begin position="372"/>
        <end position="391"/>
    </location>
</feature>
<protein>
    <submittedName>
        <fullName evidence="2">Uncharacterized protein</fullName>
    </submittedName>
</protein>
<dbReference type="InterPro" id="IPR028322">
    <property type="entry name" value="PNRC-like_rgn"/>
</dbReference>
<dbReference type="EMBL" id="JAVRRJ010000007">
    <property type="protein sequence ID" value="KAK5083000.1"/>
    <property type="molecule type" value="Genomic_DNA"/>
</dbReference>
<accession>A0AAN7SWP1</accession>